<evidence type="ECO:0000313" key="2">
    <source>
        <dbReference type="Proteomes" id="UP001144471"/>
    </source>
</evidence>
<evidence type="ECO:0000313" key="1">
    <source>
        <dbReference type="EMBL" id="GLI55615.1"/>
    </source>
</evidence>
<reference evidence="1" key="1">
    <citation type="submission" date="2022-12" db="EMBL/GenBank/DDBJ databases">
        <title>Reference genome sequencing for broad-spectrum identification of bacterial and archaeal isolates by mass spectrometry.</title>
        <authorList>
            <person name="Sekiguchi Y."/>
            <person name="Tourlousse D.M."/>
        </authorList>
    </citation>
    <scope>NUCLEOTIDE SEQUENCE</scope>
    <source>
        <strain evidence="1">10succ1</strain>
    </source>
</reference>
<proteinExistence type="predicted"/>
<name>A0A9W6GK37_9FUSO</name>
<keyword evidence="2" id="KW-1185">Reference proteome</keyword>
<dbReference type="Proteomes" id="UP001144471">
    <property type="component" value="Unassembled WGS sequence"/>
</dbReference>
<gene>
    <name evidence="1" type="ORF">PM10SUCC1_11290</name>
</gene>
<dbReference type="PROSITE" id="PS51257">
    <property type="entry name" value="PROKAR_LIPOPROTEIN"/>
    <property type="match status" value="1"/>
</dbReference>
<protein>
    <recommendedName>
        <fullName evidence="3">PEGA domain-containing protein</fullName>
    </recommendedName>
</protein>
<comment type="caution">
    <text evidence="1">The sequence shown here is derived from an EMBL/GenBank/DDBJ whole genome shotgun (WGS) entry which is preliminary data.</text>
</comment>
<sequence>MIKKTMLALIMVLSFMGCSSTSKRPEREVTVITNVQEAEVFLNGEYYGRIYGGRLQMRVPKDEVSVVMLKGETGTSNKVIEKEFNENYLSIYLEQPIKKSADMQDNTEISEVKRELDNMKLKESIKQKLELERAKERILKLEAKN</sequence>
<accession>A0A9W6GK37</accession>
<dbReference type="RefSeq" id="WP_281834200.1">
    <property type="nucleotide sequence ID" value="NZ_BSDY01000004.1"/>
</dbReference>
<dbReference type="AlphaFoldDB" id="A0A9W6GK37"/>
<organism evidence="1 2">
    <name type="scientific">Propionigenium maris DSM 9537</name>
    <dbReference type="NCBI Taxonomy" id="1123000"/>
    <lineage>
        <taxon>Bacteria</taxon>
        <taxon>Fusobacteriati</taxon>
        <taxon>Fusobacteriota</taxon>
        <taxon>Fusobacteriia</taxon>
        <taxon>Fusobacteriales</taxon>
        <taxon>Fusobacteriaceae</taxon>
        <taxon>Propionigenium</taxon>
    </lineage>
</organism>
<dbReference type="EMBL" id="BSDY01000004">
    <property type="protein sequence ID" value="GLI55615.1"/>
    <property type="molecule type" value="Genomic_DNA"/>
</dbReference>
<evidence type="ECO:0008006" key="3">
    <source>
        <dbReference type="Google" id="ProtNLM"/>
    </source>
</evidence>